<feature type="region of interest" description="Disordered" evidence="5">
    <location>
        <begin position="69"/>
        <end position="139"/>
    </location>
</feature>
<keyword evidence="1" id="KW-0805">Transcription regulation</keyword>
<dbReference type="InterPro" id="IPR052400">
    <property type="entry name" value="Zn2-C6_fungal_TF"/>
</dbReference>
<sequence length="481" mass="53849">MDLRLFAEEVVTDCQGARKRHRARHTKSRHASYEGLKRVLTEVFLSQCDEGRPVCGACSSRGEPCTFPSITTSFSKTRKETEQSDDEELSPLPTLHKNTSPRQTSHRCLPPSLQPLATNGTRASDTPQPPKMTVHPRRSQVWQRVIPDIAVKSHYLTHLLHALGGIHMITHRLKHSEDGVSDTVDLQFIMEHHQRGLRGFLEAVPHISSANAEAIYTGSLLLVAFIFASLQVPELNPPMISVAVTSPSTDGTVDSQQPHIYHTLQFKWLHLIRGASSVIHDQWPTLRASRLRQMVLYMHGDEYWKDIPFHLSLSRLSHCSLRLQKFAHGARQAIAGLKTFMTTRQASTGSSSIPVLPTTSLAHTTALGSALDEQANALDILDAVYSRIISLLQCSVTEHLSVDDFDISHSFIASLEAPEKVDLFYGYSLTILAHFYLIDTLIDCWYLNGSFEGEISKIHTLVHTLGNAELDMLMLWPMEFV</sequence>
<reference evidence="6" key="1">
    <citation type="submission" date="2019-04" db="EMBL/GenBank/DDBJ databases">
        <title>Friends and foes A comparative genomics studyof 23 Aspergillus species from section Flavi.</title>
        <authorList>
            <consortium name="DOE Joint Genome Institute"/>
            <person name="Kjaerbolling I."/>
            <person name="Vesth T."/>
            <person name="Frisvad J.C."/>
            <person name="Nybo J.L."/>
            <person name="Theobald S."/>
            <person name="Kildgaard S."/>
            <person name="Isbrandt T."/>
            <person name="Kuo A."/>
            <person name="Sato A."/>
            <person name="Lyhne E.K."/>
            <person name="Kogle M.E."/>
            <person name="Wiebenga A."/>
            <person name="Kun R.S."/>
            <person name="Lubbers R.J."/>
            <person name="Makela M.R."/>
            <person name="Barry K."/>
            <person name="Chovatia M."/>
            <person name="Clum A."/>
            <person name="Daum C."/>
            <person name="Haridas S."/>
            <person name="He G."/>
            <person name="LaButti K."/>
            <person name="Lipzen A."/>
            <person name="Mondo S."/>
            <person name="Riley R."/>
            <person name="Salamov A."/>
            <person name="Simmons B.A."/>
            <person name="Magnuson J.K."/>
            <person name="Henrissat B."/>
            <person name="Mortensen U.H."/>
            <person name="Larsen T.O."/>
            <person name="Devries R.P."/>
            <person name="Grigoriev I.V."/>
            <person name="Machida M."/>
            <person name="Baker S.E."/>
            <person name="Andersen M.R."/>
        </authorList>
    </citation>
    <scope>NUCLEOTIDE SEQUENCE [LARGE SCALE GENOMIC DNA]</scope>
    <source>
        <strain evidence="6">IBT 14317</strain>
    </source>
</reference>
<dbReference type="AlphaFoldDB" id="A0A5N7C7Q4"/>
<dbReference type="EMBL" id="ML735258">
    <property type="protein sequence ID" value="KAE8390155.1"/>
    <property type="molecule type" value="Genomic_DNA"/>
</dbReference>
<keyword evidence="4" id="KW-0539">Nucleus</keyword>
<protein>
    <recommendedName>
        <fullName evidence="7">Zn(2)-C6 fungal-type domain-containing protein</fullName>
    </recommendedName>
</protein>
<organism evidence="6">
    <name type="scientific">Petromyces alliaceus</name>
    <name type="common">Aspergillus alliaceus</name>
    <dbReference type="NCBI Taxonomy" id="209559"/>
    <lineage>
        <taxon>Eukaryota</taxon>
        <taxon>Fungi</taxon>
        <taxon>Dikarya</taxon>
        <taxon>Ascomycota</taxon>
        <taxon>Pezizomycotina</taxon>
        <taxon>Eurotiomycetes</taxon>
        <taxon>Eurotiomycetidae</taxon>
        <taxon>Eurotiales</taxon>
        <taxon>Aspergillaceae</taxon>
        <taxon>Aspergillus</taxon>
        <taxon>Aspergillus subgen. Circumdati</taxon>
    </lineage>
</organism>
<keyword evidence="2" id="KW-0238">DNA-binding</keyword>
<feature type="compositionally biased region" description="Polar residues" evidence="5">
    <location>
        <begin position="115"/>
        <end position="126"/>
    </location>
</feature>
<dbReference type="GO" id="GO:0008270">
    <property type="term" value="F:zinc ion binding"/>
    <property type="evidence" value="ECO:0007669"/>
    <property type="project" value="InterPro"/>
</dbReference>
<dbReference type="OrthoDB" id="3546279at2759"/>
<dbReference type="InterPro" id="IPR001138">
    <property type="entry name" value="Zn2Cys6_DnaBD"/>
</dbReference>
<evidence type="ECO:0000256" key="3">
    <source>
        <dbReference type="ARBA" id="ARBA00023163"/>
    </source>
</evidence>
<evidence type="ECO:0008006" key="7">
    <source>
        <dbReference type="Google" id="ProtNLM"/>
    </source>
</evidence>
<dbReference type="Proteomes" id="UP000326877">
    <property type="component" value="Unassembled WGS sequence"/>
</dbReference>
<gene>
    <name evidence="6" type="ORF">BDV23DRAFT_193997</name>
</gene>
<dbReference type="GO" id="GO:0000981">
    <property type="term" value="F:DNA-binding transcription factor activity, RNA polymerase II-specific"/>
    <property type="evidence" value="ECO:0007669"/>
    <property type="project" value="InterPro"/>
</dbReference>
<dbReference type="PANTHER" id="PTHR47657">
    <property type="entry name" value="STEROL REGULATORY ELEMENT-BINDING PROTEIN ECM22"/>
    <property type="match status" value="1"/>
</dbReference>
<evidence type="ECO:0000256" key="1">
    <source>
        <dbReference type="ARBA" id="ARBA00023015"/>
    </source>
</evidence>
<dbReference type="GO" id="GO:0009893">
    <property type="term" value="P:positive regulation of metabolic process"/>
    <property type="evidence" value="ECO:0007669"/>
    <property type="project" value="UniProtKB-ARBA"/>
</dbReference>
<evidence type="ECO:0000256" key="2">
    <source>
        <dbReference type="ARBA" id="ARBA00023125"/>
    </source>
</evidence>
<proteinExistence type="predicted"/>
<evidence type="ECO:0000313" key="6">
    <source>
        <dbReference type="EMBL" id="KAE8390155.1"/>
    </source>
</evidence>
<dbReference type="PANTHER" id="PTHR47657:SF10">
    <property type="entry name" value="ZN(II)2CYS6 TRANSCRIPTION FACTOR (EUROFUNG)"/>
    <property type="match status" value="1"/>
</dbReference>
<dbReference type="Gene3D" id="4.10.240.10">
    <property type="entry name" value="Zn(2)-C6 fungal-type DNA-binding domain"/>
    <property type="match status" value="1"/>
</dbReference>
<dbReference type="InterPro" id="IPR036864">
    <property type="entry name" value="Zn2-C6_fun-type_DNA-bd_sf"/>
</dbReference>
<evidence type="ECO:0000256" key="4">
    <source>
        <dbReference type="ARBA" id="ARBA00023242"/>
    </source>
</evidence>
<name>A0A5N7C7Q4_PETAA</name>
<dbReference type="GO" id="GO:0003677">
    <property type="term" value="F:DNA binding"/>
    <property type="evidence" value="ECO:0007669"/>
    <property type="project" value="UniProtKB-KW"/>
</dbReference>
<keyword evidence="3" id="KW-0804">Transcription</keyword>
<accession>A0A5N7C7Q4</accession>
<evidence type="ECO:0000256" key="5">
    <source>
        <dbReference type="SAM" id="MobiDB-lite"/>
    </source>
</evidence>
<dbReference type="CDD" id="cd00067">
    <property type="entry name" value="GAL4"/>
    <property type="match status" value="1"/>
</dbReference>